<comment type="caution">
    <text evidence="5">The sequence shown here is derived from an EMBL/GenBank/DDBJ whole genome shotgun (WGS) entry which is preliminary data.</text>
</comment>
<dbReference type="PANTHER" id="PTHR10266">
    <property type="entry name" value="CYTOCHROME C1"/>
    <property type="match status" value="1"/>
</dbReference>
<keyword evidence="2" id="KW-0479">Metal-binding</keyword>
<evidence type="ECO:0000256" key="1">
    <source>
        <dbReference type="ARBA" id="ARBA00022617"/>
    </source>
</evidence>
<dbReference type="PANTHER" id="PTHR10266:SF3">
    <property type="entry name" value="CYTOCHROME C1, HEME PROTEIN, MITOCHONDRIAL"/>
    <property type="match status" value="1"/>
</dbReference>
<dbReference type="EMBL" id="JBBPBM010000345">
    <property type="protein sequence ID" value="KAK8496818.1"/>
    <property type="molecule type" value="Genomic_DNA"/>
</dbReference>
<evidence type="ECO:0000313" key="6">
    <source>
        <dbReference type="Proteomes" id="UP001472677"/>
    </source>
</evidence>
<gene>
    <name evidence="5" type="ORF">V6N12_021143</name>
</gene>
<accession>A0ABR2AS31</accession>
<evidence type="ECO:0000256" key="3">
    <source>
        <dbReference type="ARBA" id="ARBA00023004"/>
    </source>
</evidence>
<organism evidence="5 6">
    <name type="scientific">Hibiscus sabdariffa</name>
    <name type="common">roselle</name>
    <dbReference type="NCBI Taxonomy" id="183260"/>
    <lineage>
        <taxon>Eukaryota</taxon>
        <taxon>Viridiplantae</taxon>
        <taxon>Streptophyta</taxon>
        <taxon>Embryophyta</taxon>
        <taxon>Tracheophyta</taxon>
        <taxon>Spermatophyta</taxon>
        <taxon>Magnoliopsida</taxon>
        <taxon>eudicotyledons</taxon>
        <taxon>Gunneridae</taxon>
        <taxon>Pentapetalae</taxon>
        <taxon>rosids</taxon>
        <taxon>malvids</taxon>
        <taxon>Malvales</taxon>
        <taxon>Malvaceae</taxon>
        <taxon>Malvoideae</taxon>
        <taxon>Hibiscus</taxon>
    </lineage>
</organism>
<proteinExistence type="predicted"/>
<keyword evidence="1" id="KW-0349">Heme</keyword>
<evidence type="ECO:0000256" key="4">
    <source>
        <dbReference type="ARBA" id="ARBA00023136"/>
    </source>
</evidence>
<dbReference type="Proteomes" id="UP001472677">
    <property type="component" value="Unassembled WGS sequence"/>
</dbReference>
<sequence length="121" mass="13409">MSEKLLILEAGYAKLSFLSRLARQSHHAKDIGQRMFFLEGSVKLTLHGVKALSRQIMKQDRDRLGSAYTNSVRCFALFGAGVSGLLGCTTIAYSDEAEHGLEVPNYHWPHQGILSSYDHAS</sequence>
<reference evidence="5 6" key="1">
    <citation type="journal article" date="2024" name="G3 (Bethesda)">
        <title>Genome assembly of Hibiscus sabdariffa L. provides insights into metabolisms of medicinal natural products.</title>
        <authorList>
            <person name="Kim T."/>
        </authorList>
    </citation>
    <scope>NUCLEOTIDE SEQUENCE [LARGE SCALE GENOMIC DNA]</scope>
    <source>
        <strain evidence="5">TK-2024</strain>
        <tissue evidence="5">Old leaves</tissue>
    </source>
</reference>
<protein>
    <submittedName>
        <fullName evidence="5">Uncharacterized protein</fullName>
    </submittedName>
</protein>
<evidence type="ECO:0000313" key="5">
    <source>
        <dbReference type="EMBL" id="KAK8496818.1"/>
    </source>
</evidence>
<keyword evidence="3" id="KW-0408">Iron</keyword>
<keyword evidence="6" id="KW-1185">Reference proteome</keyword>
<keyword evidence="4" id="KW-0472">Membrane</keyword>
<name>A0ABR2AS31_9ROSI</name>
<dbReference type="InterPro" id="IPR002326">
    <property type="entry name" value="Cyt_c1"/>
</dbReference>
<evidence type="ECO:0000256" key="2">
    <source>
        <dbReference type="ARBA" id="ARBA00022723"/>
    </source>
</evidence>